<dbReference type="Pfam" id="PF07687">
    <property type="entry name" value="M20_dimer"/>
    <property type="match status" value="1"/>
</dbReference>
<feature type="binding site" evidence="4">
    <location>
        <position position="204"/>
    </location>
    <ligand>
        <name>Zn(2+)</name>
        <dbReference type="ChEBI" id="CHEBI:29105"/>
        <label>2</label>
    </ligand>
</feature>
<feature type="signal peptide" evidence="5">
    <location>
        <begin position="1"/>
        <end position="29"/>
    </location>
</feature>
<dbReference type="GeneID" id="8850976"/>
<dbReference type="InParanoid" id="D2VSZ7"/>
<accession>D2VSZ7</accession>
<keyword evidence="4" id="KW-0479">Metal-binding</keyword>
<dbReference type="Gene3D" id="3.30.70.360">
    <property type="match status" value="1"/>
</dbReference>
<dbReference type="InterPro" id="IPR011650">
    <property type="entry name" value="Peptidase_M20_dimer"/>
</dbReference>
<dbReference type="PANTHER" id="PTHR45892">
    <property type="entry name" value="AMINOACYLASE-1"/>
    <property type="match status" value="1"/>
</dbReference>
<protein>
    <submittedName>
        <fullName evidence="7">GA1981-PA-like protein</fullName>
    </submittedName>
</protein>
<feature type="chain" id="PRO_5003038377" evidence="5">
    <location>
        <begin position="30"/>
        <end position="504"/>
    </location>
</feature>
<dbReference type="InterPro" id="IPR001261">
    <property type="entry name" value="ArgE/DapE_CS"/>
</dbReference>
<dbReference type="eggNOG" id="KOG2275">
    <property type="taxonomic scope" value="Eukaryota"/>
</dbReference>
<dbReference type="PIRSF" id="PIRSF036696">
    <property type="entry name" value="ACY-1"/>
    <property type="match status" value="1"/>
</dbReference>
<gene>
    <name evidence="7" type="ORF">NAEGRDRAFT_81120</name>
</gene>
<name>D2VSZ7_NAEGR</name>
<evidence type="ECO:0000256" key="4">
    <source>
        <dbReference type="PIRSR" id="PIRSR036696-2"/>
    </source>
</evidence>
<dbReference type="AlphaFoldDB" id="D2VSZ7"/>
<dbReference type="VEuPathDB" id="AmoebaDB:NAEGRDRAFT_81120"/>
<dbReference type="PANTHER" id="PTHR45892:SF1">
    <property type="entry name" value="AMINOACYLASE-1"/>
    <property type="match status" value="1"/>
</dbReference>
<dbReference type="Gene3D" id="3.40.630.10">
    <property type="entry name" value="Zn peptidases"/>
    <property type="match status" value="1"/>
</dbReference>
<dbReference type="KEGG" id="ngr:NAEGRDRAFT_81120"/>
<evidence type="ECO:0000259" key="6">
    <source>
        <dbReference type="Pfam" id="PF07687"/>
    </source>
</evidence>
<evidence type="ECO:0000256" key="3">
    <source>
        <dbReference type="PIRSR" id="PIRSR036696-1"/>
    </source>
</evidence>
<keyword evidence="8" id="KW-1185">Reference proteome</keyword>
<dbReference type="OrthoDB" id="3064516at2759"/>
<dbReference type="GO" id="GO:0046872">
    <property type="term" value="F:metal ion binding"/>
    <property type="evidence" value="ECO:0007669"/>
    <property type="project" value="UniProtKB-KW"/>
</dbReference>
<feature type="binding site" evidence="4">
    <location>
        <position position="166"/>
    </location>
    <ligand>
        <name>Zn(2+)</name>
        <dbReference type="ChEBI" id="CHEBI:29105"/>
        <label>1</label>
    </ligand>
</feature>
<dbReference type="EMBL" id="GG738895">
    <property type="protein sequence ID" value="EFC40064.1"/>
    <property type="molecule type" value="Genomic_DNA"/>
</dbReference>
<evidence type="ECO:0000256" key="5">
    <source>
        <dbReference type="SAM" id="SignalP"/>
    </source>
</evidence>
<feature type="active site" evidence="3">
    <location>
        <position position="168"/>
    </location>
</feature>
<dbReference type="PROSITE" id="PS00758">
    <property type="entry name" value="ARGE_DAPE_CPG2_1"/>
    <property type="match status" value="1"/>
</dbReference>
<keyword evidence="4" id="KW-0862">Zinc</keyword>
<keyword evidence="2" id="KW-0378">Hydrolase</keyword>
<reference evidence="7 8" key="1">
    <citation type="journal article" date="2010" name="Cell">
        <title>The genome of Naegleria gruberi illuminates early eukaryotic versatility.</title>
        <authorList>
            <person name="Fritz-Laylin L.K."/>
            <person name="Prochnik S.E."/>
            <person name="Ginger M.L."/>
            <person name="Dacks J.B."/>
            <person name="Carpenter M.L."/>
            <person name="Field M.C."/>
            <person name="Kuo A."/>
            <person name="Paredez A."/>
            <person name="Chapman J."/>
            <person name="Pham J."/>
            <person name="Shu S."/>
            <person name="Neupane R."/>
            <person name="Cipriano M."/>
            <person name="Mancuso J."/>
            <person name="Tu H."/>
            <person name="Salamov A."/>
            <person name="Lindquist E."/>
            <person name="Shapiro H."/>
            <person name="Lucas S."/>
            <person name="Grigoriev I.V."/>
            <person name="Cande W.Z."/>
            <person name="Fulton C."/>
            <person name="Rokhsar D.S."/>
            <person name="Dawson S.C."/>
        </authorList>
    </citation>
    <scope>NUCLEOTIDE SEQUENCE [LARGE SCALE GENOMIC DNA]</scope>
    <source>
        <strain evidence="7 8">NEG-M</strain>
    </source>
</reference>
<feature type="binding site" evidence="4">
    <location>
        <position position="204"/>
    </location>
    <ligand>
        <name>Zn(2+)</name>
        <dbReference type="ChEBI" id="CHEBI:29105"/>
        <label>1</label>
    </ligand>
</feature>
<dbReference type="InterPro" id="IPR002933">
    <property type="entry name" value="Peptidase_M20"/>
</dbReference>
<sequence>MKRFNFYNSSPSILIIVLCCVLFINVVFGSDQQQQQINADPIVDIHIPTTTTTTLADQYKSKIYSDQSLRDDIMKRFQDYLRLPTQHPKPDYATAIDFLLKWTRSVFHIDDSTDPIKEVQVNANLKTGENSILKYYIFHCNPAKPSFIFTWKGRDASKGSIMINSHTDVVPVDKDQWKYPPFDATMVDENTGKGRRVYSRGSQDMKNIGTGYMEALVALVESGFKPERNLQVVFIADEEIGGDDGWECLIQNELWKELNVSFGIDEGLASGLDEDIIPIYYGENVAHWFEITATGNVGHGSQFIPQTATEKIYKLLNEKVFPFREQQQVQMRLQTNNPREKTQCSTVITINLTGLRAGHTNKETGEFSSPNVIPRTATALFDMRIPPHIDLKEIEIMLRSWADFVNGTIKFIEQPKINPVADLNDETVKKFLDIVSSRMKTELRIFPAATDARFPRAAGVNMIGYSYMPNTKVLLHDHNEYLDENVYLDSIVHYIAILEGLLQN</sequence>
<dbReference type="InterPro" id="IPR052083">
    <property type="entry name" value="Aminoacylase-1_M20A"/>
</dbReference>
<comment type="cofactor">
    <cofactor evidence="4">
        <name>Zn(2+)</name>
        <dbReference type="ChEBI" id="CHEBI:29105"/>
    </cofactor>
    <text evidence="4">Binds 2 Zn(2+) ions per subunit.</text>
</comment>
<dbReference type="SUPFAM" id="SSF55031">
    <property type="entry name" value="Bacterial exopeptidase dimerisation domain"/>
    <property type="match status" value="1"/>
</dbReference>
<keyword evidence="5" id="KW-0732">Signal</keyword>
<feature type="domain" description="Peptidase M20 dimerisation" evidence="6">
    <location>
        <begin position="283"/>
        <end position="403"/>
    </location>
</feature>
<dbReference type="Proteomes" id="UP000006671">
    <property type="component" value="Unassembled WGS sequence"/>
</dbReference>
<dbReference type="InterPro" id="IPR036264">
    <property type="entry name" value="Bact_exopeptidase_dim_dom"/>
</dbReference>
<evidence type="ECO:0000256" key="1">
    <source>
        <dbReference type="ARBA" id="ARBA00006247"/>
    </source>
</evidence>
<dbReference type="SUPFAM" id="SSF53187">
    <property type="entry name" value="Zn-dependent exopeptidases"/>
    <property type="match status" value="1"/>
</dbReference>
<proteinExistence type="inferred from homology"/>
<evidence type="ECO:0000256" key="2">
    <source>
        <dbReference type="ARBA" id="ARBA00022801"/>
    </source>
</evidence>
<dbReference type="Pfam" id="PF01546">
    <property type="entry name" value="Peptidase_M20"/>
    <property type="match status" value="1"/>
</dbReference>
<feature type="binding site" evidence="4">
    <location>
        <position position="239"/>
    </location>
    <ligand>
        <name>Zn(2+)</name>
        <dbReference type="ChEBI" id="CHEBI:29105"/>
        <label>2</label>
    </ligand>
</feature>
<dbReference type="Gene3D" id="1.10.150.900">
    <property type="match status" value="1"/>
</dbReference>
<dbReference type="GO" id="GO:0004046">
    <property type="term" value="F:aminoacylase activity"/>
    <property type="evidence" value="ECO:0007669"/>
    <property type="project" value="TreeGrafter"/>
</dbReference>
<comment type="similarity">
    <text evidence="1">Belongs to the peptidase M20A family.</text>
</comment>
<evidence type="ECO:0000313" key="7">
    <source>
        <dbReference type="EMBL" id="EFC40064.1"/>
    </source>
</evidence>
<dbReference type="RefSeq" id="XP_002672808.1">
    <property type="nucleotide sequence ID" value="XM_002672762.1"/>
</dbReference>
<organism evidence="8">
    <name type="scientific">Naegleria gruberi</name>
    <name type="common">Amoeba</name>
    <dbReference type="NCBI Taxonomy" id="5762"/>
    <lineage>
        <taxon>Eukaryota</taxon>
        <taxon>Discoba</taxon>
        <taxon>Heterolobosea</taxon>
        <taxon>Tetramitia</taxon>
        <taxon>Eutetramitia</taxon>
        <taxon>Vahlkampfiidae</taxon>
        <taxon>Naegleria</taxon>
    </lineage>
</organism>
<feature type="binding site" evidence="4">
    <location>
        <position position="476"/>
    </location>
    <ligand>
        <name>Zn(2+)</name>
        <dbReference type="ChEBI" id="CHEBI:29105"/>
        <label>2</label>
    </ligand>
</feature>
<dbReference type="STRING" id="5762.D2VSZ7"/>
<feature type="binding site" evidence="4">
    <location>
        <position position="266"/>
    </location>
    <ligand>
        <name>Zn(2+)</name>
        <dbReference type="ChEBI" id="CHEBI:29105"/>
        <label>1</label>
    </ligand>
</feature>
<feature type="active site" description="Proton acceptor" evidence="3">
    <location>
        <position position="238"/>
    </location>
</feature>
<evidence type="ECO:0000313" key="8">
    <source>
        <dbReference type="Proteomes" id="UP000006671"/>
    </source>
</evidence>